<protein>
    <submittedName>
        <fullName evidence="1">Uncharacterized protein</fullName>
    </submittedName>
</protein>
<sequence>MASELEECTLEEQRSVARFLWAKGLPANDIHKEMLSVYSENCLCCQAAYLTLYRNFGKQFEENFMAYGIEEFYPITTLPGLR</sequence>
<comment type="caution">
    <text evidence="1">The sequence shown here is derived from an EMBL/GenBank/DDBJ whole genome shotgun (WGS) entry which is preliminary data.</text>
</comment>
<dbReference type="AlphaFoldDB" id="A0A4Y2A3S6"/>
<name>A0A4Y2A3S6_ARAVE</name>
<dbReference type="EMBL" id="BGPR01155214">
    <property type="protein sequence ID" value="GBL74452.1"/>
    <property type="molecule type" value="Genomic_DNA"/>
</dbReference>
<reference evidence="1 2" key="1">
    <citation type="journal article" date="2019" name="Sci. Rep.">
        <title>Orb-weaving spider Araneus ventricosus genome elucidates the spidroin gene catalogue.</title>
        <authorList>
            <person name="Kono N."/>
            <person name="Nakamura H."/>
            <person name="Ohtoshi R."/>
            <person name="Moran D.A.P."/>
            <person name="Shinohara A."/>
            <person name="Yoshida Y."/>
            <person name="Fujiwara M."/>
            <person name="Mori M."/>
            <person name="Tomita M."/>
            <person name="Arakawa K."/>
        </authorList>
    </citation>
    <scope>NUCLEOTIDE SEQUENCE [LARGE SCALE GENOMIC DNA]</scope>
</reference>
<dbReference type="OrthoDB" id="10465339at2759"/>
<proteinExistence type="predicted"/>
<keyword evidence="2" id="KW-1185">Reference proteome</keyword>
<organism evidence="1 2">
    <name type="scientific">Araneus ventricosus</name>
    <name type="common">Orbweaver spider</name>
    <name type="synonym">Epeira ventricosa</name>
    <dbReference type="NCBI Taxonomy" id="182803"/>
    <lineage>
        <taxon>Eukaryota</taxon>
        <taxon>Metazoa</taxon>
        <taxon>Ecdysozoa</taxon>
        <taxon>Arthropoda</taxon>
        <taxon>Chelicerata</taxon>
        <taxon>Arachnida</taxon>
        <taxon>Araneae</taxon>
        <taxon>Araneomorphae</taxon>
        <taxon>Entelegynae</taxon>
        <taxon>Araneoidea</taxon>
        <taxon>Araneidae</taxon>
        <taxon>Araneus</taxon>
    </lineage>
</organism>
<dbReference type="Proteomes" id="UP000499080">
    <property type="component" value="Unassembled WGS sequence"/>
</dbReference>
<evidence type="ECO:0000313" key="2">
    <source>
        <dbReference type="Proteomes" id="UP000499080"/>
    </source>
</evidence>
<evidence type="ECO:0000313" key="1">
    <source>
        <dbReference type="EMBL" id="GBL74452.1"/>
    </source>
</evidence>
<accession>A0A4Y2A3S6</accession>
<gene>
    <name evidence="1" type="ORF">AVEN_228958_1</name>
</gene>